<dbReference type="SUPFAM" id="SSF55781">
    <property type="entry name" value="GAF domain-like"/>
    <property type="match status" value="1"/>
</dbReference>
<feature type="domain" description="Histidine kinase" evidence="6">
    <location>
        <begin position="1550"/>
        <end position="1807"/>
    </location>
</feature>
<keyword evidence="3" id="KW-0808">Transferase</keyword>
<dbReference type="InterPro" id="IPR005467">
    <property type="entry name" value="His_kinase_dom"/>
</dbReference>
<keyword evidence="4" id="KW-0902">Two-component regulatory system</keyword>
<dbReference type="SMART" id="SM00065">
    <property type="entry name" value="GAF"/>
    <property type="match status" value="1"/>
</dbReference>
<evidence type="ECO:0000256" key="3">
    <source>
        <dbReference type="ARBA" id="ARBA00022777"/>
    </source>
</evidence>
<dbReference type="Gene3D" id="3.40.50.300">
    <property type="entry name" value="P-loop containing nucleotide triphosphate hydrolases"/>
    <property type="match status" value="1"/>
</dbReference>
<dbReference type="PROSITE" id="PS00108">
    <property type="entry name" value="PROTEIN_KINASE_ST"/>
    <property type="match status" value="1"/>
</dbReference>
<dbReference type="Gene3D" id="3.30.565.10">
    <property type="entry name" value="Histidine kinase-like ATPase, C-terminal domain"/>
    <property type="match status" value="1"/>
</dbReference>
<feature type="domain" description="Protein kinase" evidence="5">
    <location>
        <begin position="18"/>
        <end position="278"/>
    </location>
</feature>
<dbReference type="CDD" id="cd14014">
    <property type="entry name" value="STKc_PknB_like"/>
    <property type="match status" value="1"/>
</dbReference>
<dbReference type="InterPro" id="IPR029016">
    <property type="entry name" value="GAF-like_dom_sf"/>
</dbReference>
<dbReference type="EMBL" id="JAZAQF010000090">
    <property type="protein sequence ID" value="MFG3819384.1"/>
    <property type="molecule type" value="Genomic_DNA"/>
</dbReference>
<dbReference type="SUPFAM" id="SSF56112">
    <property type="entry name" value="Protein kinase-like (PK-like)"/>
    <property type="match status" value="1"/>
</dbReference>
<dbReference type="SUPFAM" id="SSF55874">
    <property type="entry name" value="ATPase domain of HSP90 chaperone/DNA topoisomerase II/histidine kinase"/>
    <property type="match status" value="1"/>
</dbReference>
<dbReference type="InterPro" id="IPR004358">
    <property type="entry name" value="Sig_transdc_His_kin-like_C"/>
</dbReference>
<evidence type="ECO:0000313" key="7">
    <source>
        <dbReference type="EMBL" id="MFG3819384.1"/>
    </source>
</evidence>
<dbReference type="Gene3D" id="1.10.510.10">
    <property type="entry name" value="Transferase(Phosphotransferase) domain 1"/>
    <property type="match status" value="1"/>
</dbReference>
<dbReference type="Pfam" id="PF13191">
    <property type="entry name" value="AAA_16"/>
    <property type="match status" value="1"/>
</dbReference>
<dbReference type="EC" id="2.7.13.3" evidence="2"/>
<dbReference type="InterPro" id="IPR027417">
    <property type="entry name" value="P-loop_NTPase"/>
</dbReference>
<dbReference type="Gene3D" id="3.30.200.20">
    <property type="entry name" value="Phosphorylase Kinase, domain 1"/>
    <property type="match status" value="1"/>
</dbReference>
<dbReference type="PROSITE" id="PS50011">
    <property type="entry name" value="PROTEIN_KINASE_DOM"/>
    <property type="match status" value="1"/>
</dbReference>
<reference evidence="8" key="1">
    <citation type="journal article" date="2024" name="Algal Res.">
        <title>Biochemical, toxicological and genomic investigation of a high-biomass producing Limnothrix strain isolated from Italian shallow drinking water reservoir.</title>
        <authorList>
            <person name="Simonazzi M."/>
            <person name="Shishido T.K."/>
            <person name="Delbaje E."/>
            <person name="Wahlsten M."/>
            <person name="Fewer D.P."/>
            <person name="Sivonen K."/>
            <person name="Pezzolesi L."/>
            <person name="Pistocchi R."/>
        </authorList>
    </citation>
    <scope>NUCLEOTIDE SEQUENCE [LARGE SCALE GENOMIC DNA]</scope>
    <source>
        <strain evidence="8">LRLZ20PSL1</strain>
    </source>
</reference>
<name>A0ABW7CGK7_9CYAN</name>
<keyword evidence="8" id="KW-1185">Reference proteome</keyword>
<dbReference type="SUPFAM" id="SSF48452">
    <property type="entry name" value="TPR-like"/>
    <property type="match status" value="1"/>
</dbReference>
<evidence type="ECO:0000256" key="1">
    <source>
        <dbReference type="ARBA" id="ARBA00000085"/>
    </source>
</evidence>
<evidence type="ECO:0000259" key="5">
    <source>
        <dbReference type="PROSITE" id="PS50011"/>
    </source>
</evidence>
<dbReference type="PRINTS" id="PR00344">
    <property type="entry name" value="BCTRLSENSOR"/>
</dbReference>
<dbReference type="InterPro" id="IPR041664">
    <property type="entry name" value="AAA_16"/>
</dbReference>
<dbReference type="Gene3D" id="1.10.287.130">
    <property type="match status" value="1"/>
</dbReference>
<dbReference type="PANTHER" id="PTHR43642:SF1">
    <property type="entry name" value="HYBRID SIGNAL TRANSDUCTION HISTIDINE KINASE G"/>
    <property type="match status" value="1"/>
</dbReference>
<dbReference type="Proteomes" id="UP001604335">
    <property type="component" value="Unassembled WGS sequence"/>
</dbReference>
<dbReference type="SMART" id="SM00387">
    <property type="entry name" value="HATPase_c"/>
    <property type="match status" value="1"/>
</dbReference>
<gene>
    <name evidence="7" type="ORF">VPK24_17190</name>
</gene>
<dbReference type="RefSeq" id="WP_393015258.1">
    <property type="nucleotide sequence ID" value="NZ_JAZAQF010000090.1"/>
</dbReference>
<sequence>MTSLNASSINSFPEVPGYRIVEQIHRGSRTSVYRAVQHQNQQIVILKFLHSSYPTFGELIQFRNQYNITQNLDVPGIVKPLGLEPIGNSYVLIMEDCGSISLQQYCQQQQLSLGDVLTIALQLTTILHGLHQQRVIHKDIKPANILIHPESKQIKLIDFSIASLLPKETQEIQNPNVLEGTLTYLAPEQTGRMNRGIDYRADFYALGVTLYQLFSGQLPFASDDPMELVHCHIAKVPAPLEQINPAIPAIVGAIVSRLIAKNAEDRYQSALGLKHDLQQCLDQWQETGKVADFELGQRDLSDRFLIPEKLYGRETEVQALLKAFDRVAQGSSELMLVAGFSGIGKTAVVNEVHKPITQKKGYFIKGKFDQFNRNIPLFAFVQALRDLMGQLLSESDAQLAQWKSNILEAVGNNGQVLIDLIPELEQVIGPQLPAPELSGEAAQNRFNRLFQSFIQVFAKSDHPLVIFIDDLQWADSTSLGLMQSLLTEAHSHSQCLLVLGAYRDNEVLPGHPFLITVKALEEAHVSLATLTLGPLSAESLNQLIADTFRASNSKVQPLTHLVMQKTQGNPFFATQFLKALHQDSLITFDREAGHWQCDLVQVQDAALTDDVVEFMALQLQKLPMVTQAQLKFAACVGAKFDLKTLAIVSEQNEIQAASALWPALQEGLILPEGKIYKFYADRDSSQVDQAWGEEISGQIQYRFFHDRVQQAAYSLIPEDQKQVTHLKMGQLLQSRLSAAEREEKLFDIVGHLNLGHGLLSQQNERESLIRLNLAAIEKAKKATAYGVAQDLVTIGLELLSEEPWQNQYELSLKLHQMAADVACLKADFEGAIAQVQQVLDRAQTVLDKVPVYMVQVRVLTAQNQLAKAIAIAAQAITELGVQFPDDITPSLIAQTLQTVETELEGIVIEDLVNLPVMTDPKTIAAMELLGMIMPMVFIAKLAFLPFVCAKIVSLSLQFGNAPVSSVGYATYGLVLATGLGQVDRGYRLGKTSLTLIDQLNTKAYKCLSILFFAACVQHQKESMTSMAALLKQGYLAGIEAGDFLYLGYCLTHYFYACFYGGKELSGLQAEVDQFCSAIASSKQNNALAYLQMTSEFLERLLVTHRQPTLLIGDSYDETKIFPQHLQNQQLTDLGIAYTYKLILAYLFGDYGLALEYLNEVKKYLDNIVGMLHIPAIHFYGGLTCLAVAIGKPKNEQLELLALVEQHHSSLSTWAENAPMNYQHKLDLLIAEKHRFLGNFLEAINGYERAISGAKANGFIQEEALAHELAAQFYLDWGKEKIAASYMQEAYYGYARWGAKAKVVDLEQRYAQLLQPILQAANQPFALLETLATIADPADSSRTTPHGSSSGSINQMLDFTALLQVSQNLVSTIALDELLQTLAQTMLKNSGADRCALILWEGDRWQVRVMANPEQVTLQSTPLDDNPDIPIKLIQYVKNRVVMVVINDLETDLPVIGDYLSCYQPKSVLCLPILNQGNVRSILYLENRSTSGVFTSDRITILKFLCSQAAISLENARLYQQSQTYAQQLEQSQLQMVQNEKMASLGNLVAGVAHEVNNPIGFLNGSINNGKDHVKDLLAHLALYQQHYPNPVVPIQDHAEDIDLEYICEDLPQLLNSMQGATDRIKSISTSLRIFSRADTEYKVSANLHEGIDSTVLILKYRLKANPFRPAIEVKTDYGDIPEVECFPGQINQVFMNILANAIDVFDEMVQGRSFKELEAHSQIITISTTVVDDQVQISIRDNGKGISEEVQAKIFDHLFTTKGVGKGTGLGLTIARQIVEKKHGGSLTVQSELGQGTEFLIQLPIKG</sequence>
<organism evidence="7 8">
    <name type="scientific">Limnothrix redekei LRLZ20PSL1</name>
    <dbReference type="NCBI Taxonomy" id="3112953"/>
    <lineage>
        <taxon>Bacteria</taxon>
        <taxon>Bacillati</taxon>
        <taxon>Cyanobacteriota</taxon>
        <taxon>Cyanophyceae</taxon>
        <taxon>Pseudanabaenales</taxon>
        <taxon>Pseudanabaenaceae</taxon>
        <taxon>Limnothrix</taxon>
    </lineage>
</organism>
<dbReference type="InterPro" id="IPR000719">
    <property type="entry name" value="Prot_kinase_dom"/>
</dbReference>
<dbReference type="InterPro" id="IPR053159">
    <property type="entry name" value="Hybrid_Histidine_Kinase"/>
</dbReference>
<dbReference type="PROSITE" id="PS50109">
    <property type="entry name" value="HIS_KIN"/>
    <property type="match status" value="1"/>
</dbReference>
<dbReference type="Pfam" id="PF01590">
    <property type="entry name" value="GAF"/>
    <property type="match status" value="1"/>
</dbReference>
<dbReference type="PANTHER" id="PTHR43642">
    <property type="entry name" value="HYBRID SIGNAL TRANSDUCTION HISTIDINE KINASE G"/>
    <property type="match status" value="1"/>
</dbReference>
<evidence type="ECO:0000256" key="4">
    <source>
        <dbReference type="ARBA" id="ARBA00023012"/>
    </source>
</evidence>
<evidence type="ECO:0000313" key="8">
    <source>
        <dbReference type="Proteomes" id="UP001604335"/>
    </source>
</evidence>
<dbReference type="InterPro" id="IPR011990">
    <property type="entry name" value="TPR-like_helical_dom_sf"/>
</dbReference>
<evidence type="ECO:0000259" key="6">
    <source>
        <dbReference type="PROSITE" id="PS50109"/>
    </source>
</evidence>
<dbReference type="Pfam" id="PF02518">
    <property type="entry name" value="HATPase_c"/>
    <property type="match status" value="1"/>
</dbReference>
<comment type="caution">
    <text evidence="7">The sequence shown here is derived from an EMBL/GenBank/DDBJ whole genome shotgun (WGS) entry which is preliminary data.</text>
</comment>
<comment type="catalytic activity">
    <reaction evidence="1">
        <text>ATP + protein L-histidine = ADP + protein N-phospho-L-histidine.</text>
        <dbReference type="EC" id="2.7.13.3"/>
    </reaction>
</comment>
<protein>
    <recommendedName>
        <fullName evidence="2">histidine kinase</fullName>
        <ecNumber evidence="2">2.7.13.3</ecNumber>
    </recommendedName>
</protein>
<dbReference type="SUPFAM" id="SSF52540">
    <property type="entry name" value="P-loop containing nucleoside triphosphate hydrolases"/>
    <property type="match status" value="1"/>
</dbReference>
<dbReference type="InterPro" id="IPR011009">
    <property type="entry name" value="Kinase-like_dom_sf"/>
</dbReference>
<dbReference type="InterPro" id="IPR003594">
    <property type="entry name" value="HATPase_dom"/>
</dbReference>
<dbReference type="Pfam" id="PF00069">
    <property type="entry name" value="Pkinase"/>
    <property type="match status" value="1"/>
</dbReference>
<proteinExistence type="predicted"/>
<keyword evidence="3" id="KW-0418">Kinase</keyword>
<dbReference type="InterPro" id="IPR008271">
    <property type="entry name" value="Ser/Thr_kinase_AS"/>
</dbReference>
<dbReference type="SMART" id="SM00220">
    <property type="entry name" value="S_TKc"/>
    <property type="match status" value="1"/>
</dbReference>
<dbReference type="Gene3D" id="3.30.450.40">
    <property type="match status" value="1"/>
</dbReference>
<dbReference type="InterPro" id="IPR036890">
    <property type="entry name" value="HATPase_C_sf"/>
</dbReference>
<dbReference type="InterPro" id="IPR003018">
    <property type="entry name" value="GAF"/>
</dbReference>
<evidence type="ECO:0000256" key="2">
    <source>
        <dbReference type="ARBA" id="ARBA00012438"/>
    </source>
</evidence>
<accession>A0ABW7CGK7</accession>